<evidence type="ECO:0000313" key="2">
    <source>
        <dbReference type="Proteomes" id="UP001289066"/>
    </source>
</evidence>
<accession>A0AAW9J7L7</accession>
<feature type="non-terminal residue" evidence="1">
    <location>
        <position position="175"/>
    </location>
</feature>
<comment type="caution">
    <text evidence="1">The sequence shown here is derived from an EMBL/GenBank/DDBJ whole genome shotgun (WGS) entry which is preliminary data.</text>
</comment>
<dbReference type="InterPro" id="IPR011013">
    <property type="entry name" value="Gal_mutarotase_sf_dom"/>
</dbReference>
<dbReference type="SUPFAM" id="SSF74650">
    <property type="entry name" value="Galactose mutarotase-like"/>
    <property type="match status" value="1"/>
</dbReference>
<dbReference type="GO" id="GO:0016853">
    <property type="term" value="F:isomerase activity"/>
    <property type="evidence" value="ECO:0007669"/>
    <property type="project" value="InterPro"/>
</dbReference>
<dbReference type="EMBL" id="WNVG01000761">
    <property type="protein sequence ID" value="MDZ5034643.1"/>
    <property type="molecule type" value="Genomic_DNA"/>
</dbReference>
<dbReference type="GO" id="GO:0005975">
    <property type="term" value="P:carbohydrate metabolic process"/>
    <property type="evidence" value="ECO:0007669"/>
    <property type="project" value="InterPro"/>
</dbReference>
<organism evidence="1 2">
    <name type="scientific">Clostridium perfringens</name>
    <dbReference type="NCBI Taxonomy" id="1502"/>
    <lineage>
        <taxon>Bacteria</taxon>
        <taxon>Bacillati</taxon>
        <taxon>Bacillota</taxon>
        <taxon>Clostridia</taxon>
        <taxon>Eubacteriales</taxon>
        <taxon>Clostridiaceae</taxon>
        <taxon>Clostridium</taxon>
    </lineage>
</organism>
<gene>
    <name evidence="1" type="ORF">GNF81_18280</name>
</gene>
<reference evidence="1" key="1">
    <citation type="submission" date="2019-11" db="EMBL/GenBank/DDBJ databases">
        <title>Characterization of Clostridium perfringens isolates from swine manure treated agricultural soils.</title>
        <authorList>
            <person name="Wushke S.T."/>
        </authorList>
    </citation>
    <scope>NUCLEOTIDE SEQUENCE</scope>
    <source>
        <strain evidence="1">X15</strain>
    </source>
</reference>
<dbReference type="GO" id="GO:0030246">
    <property type="term" value="F:carbohydrate binding"/>
    <property type="evidence" value="ECO:0007669"/>
    <property type="project" value="InterPro"/>
</dbReference>
<proteinExistence type="predicted"/>
<evidence type="ECO:0000313" key="1">
    <source>
        <dbReference type="EMBL" id="MDZ5034643.1"/>
    </source>
</evidence>
<dbReference type="Pfam" id="PF01263">
    <property type="entry name" value="Aldose_epim"/>
    <property type="match status" value="1"/>
</dbReference>
<sequence>MKYILDNEIIKISANTFGGELNNLISKKNSTEFLWNGDESYWKYHSPILFPIVGRVTDGKYLVDGLEYELPQHGLARTKDFKMIEKDDNHIVFELLWSEDTLKVYPYKFSLKLSYELLENGVKVGYNVTNLDDKDIYFSIGGHPAFMCPLMVGEKLEDYYFEFNQKENCSLMELN</sequence>
<dbReference type="AlphaFoldDB" id="A0AAW9J7L7"/>
<dbReference type="InterPro" id="IPR014718">
    <property type="entry name" value="GH-type_carb-bd"/>
</dbReference>
<dbReference type="InterPro" id="IPR008183">
    <property type="entry name" value="Aldose_1/G6P_1-epimerase"/>
</dbReference>
<name>A0AAW9J7L7_CLOPF</name>
<dbReference type="Proteomes" id="UP001289066">
    <property type="component" value="Unassembled WGS sequence"/>
</dbReference>
<protein>
    <submittedName>
        <fullName evidence="1">Aldose 1-epimerase family protein</fullName>
    </submittedName>
</protein>
<dbReference type="Gene3D" id="2.70.98.10">
    <property type="match status" value="1"/>
</dbReference>